<organism evidence="3 4">
    <name type="scientific">Actinacidiphila acididurans</name>
    <dbReference type="NCBI Taxonomy" id="2784346"/>
    <lineage>
        <taxon>Bacteria</taxon>
        <taxon>Bacillati</taxon>
        <taxon>Actinomycetota</taxon>
        <taxon>Actinomycetes</taxon>
        <taxon>Kitasatosporales</taxon>
        <taxon>Streptomycetaceae</taxon>
        <taxon>Actinacidiphila</taxon>
    </lineage>
</organism>
<keyword evidence="2" id="KW-0732">Signal</keyword>
<evidence type="ECO:0000256" key="2">
    <source>
        <dbReference type="SAM" id="SignalP"/>
    </source>
</evidence>
<keyword evidence="1" id="KW-1133">Transmembrane helix</keyword>
<protein>
    <submittedName>
        <fullName evidence="3">Uncharacterized protein</fullName>
    </submittedName>
</protein>
<reference evidence="3 4" key="1">
    <citation type="submission" date="2021-01" db="EMBL/GenBank/DDBJ databases">
        <title>Streptomyces acididurans sp. nov., isolated from a peat swamp forest soil.</title>
        <authorList>
            <person name="Chantavorakit T."/>
            <person name="Duangmal K."/>
        </authorList>
    </citation>
    <scope>NUCLEOTIDE SEQUENCE [LARGE SCALE GENOMIC DNA]</scope>
    <source>
        <strain evidence="3 4">KK5PA1</strain>
    </source>
</reference>
<evidence type="ECO:0000313" key="3">
    <source>
        <dbReference type="EMBL" id="MBM9504403.1"/>
    </source>
</evidence>
<keyword evidence="1" id="KW-0472">Membrane</keyword>
<evidence type="ECO:0000256" key="1">
    <source>
        <dbReference type="SAM" id="Phobius"/>
    </source>
</evidence>
<feature type="signal peptide" evidence="2">
    <location>
        <begin position="1"/>
        <end position="31"/>
    </location>
</feature>
<feature type="transmembrane region" description="Helical" evidence="1">
    <location>
        <begin position="106"/>
        <end position="127"/>
    </location>
</feature>
<proteinExistence type="predicted"/>
<name>A0ABS2TM50_9ACTN</name>
<dbReference type="EMBL" id="JADKYB010000003">
    <property type="protein sequence ID" value="MBM9504403.1"/>
    <property type="molecule type" value="Genomic_DNA"/>
</dbReference>
<dbReference type="Proteomes" id="UP000749040">
    <property type="component" value="Unassembled WGS sequence"/>
</dbReference>
<feature type="chain" id="PRO_5046424572" evidence="2">
    <location>
        <begin position="32"/>
        <end position="152"/>
    </location>
</feature>
<comment type="caution">
    <text evidence="3">The sequence shown here is derived from an EMBL/GenBank/DDBJ whole genome shotgun (WGS) entry which is preliminary data.</text>
</comment>
<dbReference type="PROSITE" id="PS51257">
    <property type="entry name" value="PROKAR_LIPOPROTEIN"/>
    <property type="match status" value="1"/>
</dbReference>
<gene>
    <name evidence="3" type="ORF">ITX44_07620</name>
</gene>
<keyword evidence="4" id="KW-1185">Reference proteome</keyword>
<accession>A0ABS2TM50</accession>
<evidence type="ECO:0000313" key="4">
    <source>
        <dbReference type="Proteomes" id="UP000749040"/>
    </source>
</evidence>
<keyword evidence="1" id="KW-0812">Transmembrane</keyword>
<sequence length="152" mass="14906">MGAGWRGGARALVVCAVLAGLFFMHGAPAGAAGGCHGEPMVAVTVHGEHHESASAMPGMAAGAGAGPAAAAVGTGAADRTAVVTGDGPHEGLCVSTPARGHVPLPVPALLGTAALTALAAWSVVLAWRLAAMRRRGPPTGRRLLLQVCVART</sequence>